<evidence type="ECO:0000256" key="3">
    <source>
        <dbReference type="ARBA" id="ARBA00023014"/>
    </source>
</evidence>
<dbReference type="Pfam" id="PF00330">
    <property type="entry name" value="Aconitase"/>
    <property type="match status" value="2"/>
</dbReference>
<accession>A0ABR0SP04</accession>
<sequence length="509" mass="55099">MSTTGFQHYPCLATTRRLSLHTRGCPQIYGHSLIESCGSFYSPDADKKIIQTAVRLLPGKRAKSGDYVTITPHHCLTHDNSWPVAVKFMSIMASEIHDNLQIVMALNHDVQNKSESNLKSIGKLKSLLASMASTLTLRVMYLWWFELPRTPVVQTDAASIWATGQAWWEVPAIAKVTLTVIMPPGVTGKDVIVALCGIFNQDDVLNHAIEFTGSEDTMRSVPIDDRLTISNIWLRGRATTSAMFDLDSNGSIMSVNPGAIYAKSLYIDLSTLSPFVAGPNSVKVTMPSEDLEAQNIPLNKAYLASCTNSRASDVAAAARVFRDATKDGVTPKIAPGVSFYMAAASISEQEASESAGDWQILLAAGAQPLPSDCGPCIGLGTSRISSSNRNFKGRMGSTEAKAYLKPESVEKVIIGEGSGNLEADKALSIEDALDKLLAEAENMIAVVEQDLTGSKPVEVPRPVERLREAFKTDGKKVLTRQKDGKTWSQMVGELPPNVQEIIAKSGLEN</sequence>
<keyword evidence="3" id="KW-0411">Iron-sulfur</keyword>
<name>A0ABR0SP04_9HYPO</name>
<evidence type="ECO:0000256" key="4">
    <source>
        <dbReference type="ARBA" id="ARBA00023239"/>
    </source>
</evidence>
<proteinExistence type="predicted"/>
<keyword evidence="2" id="KW-0408">Iron</keyword>
<evidence type="ECO:0000313" key="6">
    <source>
        <dbReference type="EMBL" id="KAK5993909.1"/>
    </source>
</evidence>
<organism evidence="6 7">
    <name type="scientific">Cladobotryum mycophilum</name>
    <dbReference type="NCBI Taxonomy" id="491253"/>
    <lineage>
        <taxon>Eukaryota</taxon>
        <taxon>Fungi</taxon>
        <taxon>Dikarya</taxon>
        <taxon>Ascomycota</taxon>
        <taxon>Pezizomycotina</taxon>
        <taxon>Sordariomycetes</taxon>
        <taxon>Hypocreomycetidae</taxon>
        <taxon>Hypocreales</taxon>
        <taxon>Hypocreaceae</taxon>
        <taxon>Cladobotryum</taxon>
    </lineage>
</organism>
<dbReference type="Gene3D" id="3.30.499.10">
    <property type="entry name" value="Aconitase, domain 3"/>
    <property type="match status" value="3"/>
</dbReference>
<keyword evidence="4" id="KW-0456">Lyase</keyword>
<reference evidence="6 7" key="1">
    <citation type="submission" date="2024-01" db="EMBL/GenBank/DDBJ databases">
        <title>Complete genome of Cladobotryum mycophilum ATHUM6906.</title>
        <authorList>
            <person name="Christinaki A.C."/>
            <person name="Myridakis A.I."/>
            <person name="Kouvelis V.N."/>
        </authorList>
    </citation>
    <scope>NUCLEOTIDE SEQUENCE [LARGE SCALE GENOMIC DNA]</scope>
    <source>
        <strain evidence="6 7">ATHUM6906</strain>
    </source>
</reference>
<gene>
    <name evidence="6" type="ORF">PT974_07347</name>
</gene>
<dbReference type="InterPro" id="IPR050067">
    <property type="entry name" value="IPM_dehydratase_rel_enz"/>
</dbReference>
<feature type="domain" description="Aconitase/3-isopropylmalate dehydratase large subunit alpha/beta/alpha" evidence="5">
    <location>
        <begin position="152"/>
        <end position="244"/>
    </location>
</feature>
<evidence type="ECO:0000256" key="1">
    <source>
        <dbReference type="ARBA" id="ARBA00022723"/>
    </source>
</evidence>
<protein>
    <submittedName>
        <fullName evidence="6">Homoaconitate hydratase</fullName>
    </submittedName>
</protein>
<dbReference type="InterPro" id="IPR015931">
    <property type="entry name" value="Acnase/IPM_dHydase_lsu_aba_1/3"/>
</dbReference>
<dbReference type="InterPro" id="IPR001030">
    <property type="entry name" value="Acoase/IPM_deHydtase_lsu_aba"/>
</dbReference>
<dbReference type="InterPro" id="IPR036008">
    <property type="entry name" value="Aconitase_4Fe-4S_dom"/>
</dbReference>
<evidence type="ECO:0000256" key="2">
    <source>
        <dbReference type="ARBA" id="ARBA00023004"/>
    </source>
</evidence>
<keyword evidence="1" id="KW-0479">Metal-binding</keyword>
<dbReference type="PANTHER" id="PTHR43822:SF2">
    <property type="entry name" value="HOMOACONITASE, MITOCHONDRIAL"/>
    <property type="match status" value="1"/>
</dbReference>
<dbReference type="SUPFAM" id="SSF53732">
    <property type="entry name" value="Aconitase iron-sulfur domain"/>
    <property type="match status" value="1"/>
</dbReference>
<dbReference type="Proteomes" id="UP001338125">
    <property type="component" value="Unassembled WGS sequence"/>
</dbReference>
<evidence type="ECO:0000259" key="5">
    <source>
        <dbReference type="Pfam" id="PF00330"/>
    </source>
</evidence>
<comment type="caution">
    <text evidence="6">The sequence shown here is derived from an EMBL/GenBank/DDBJ whole genome shotgun (WGS) entry which is preliminary data.</text>
</comment>
<evidence type="ECO:0000313" key="7">
    <source>
        <dbReference type="Proteomes" id="UP001338125"/>
    </source>
</evidence>
<dbReference type="EMBL" id="JAVFKD010000012">
    <property type="protein sequence ID" value="KAK5993909.1"/>
    <property type="molecule type" value="Genomic_DNA"/>
</dbReference>
<feature type="domain" description="Aconitase/3-isopropylmalate dehydratase large subunit alpha/beta/alpha" evidence="5">
    <location>
        <begin position="254"/>
        <end position="404"/>
    </location>
</feature>
<dbReference type="PANTHER" id="PTHR43822">
    <property type="entry name" value="HOMOACONITASE, MITOCHONDRIAL-RELATED"/>
    <property type="match status" value="1"/>
</dbReference>
<keyword evidence="7" id="KW-1185">Reference proteome</keyword>